<accession>A0A5B9WFY7</accession>
<feature type="domain" description="DUF4261" evidence="1">
    <location>
        <begin position="196"/>
        <end position="270"/>
    </location>
</feature>
<evidence type="ECO:0000313" key="2">
    <source>
        <dbReference type="EMBL" id="QEH39189.1"/>
    </source>
</evidence>
<dbReference type="KEGG" id="agv:OJF2_78010"/>
<proteinExistence type="predicted"/>
<dbReference type="RefSeq" id="WP_168222305.1">
    <property type="nucleotide sequence ID" value="NZ_CP042997.1"/>
</dbReference>
<dbReference type="EMBL" id="CP042997">
    <property type="protein sequence ID" value="QEH39189.1"/>
    <property type="molecule type" value="Genomic_DNA"/>
</dbReference>
<gene>
    <name evidence="2" type="ORF">OJF2_78010</name>
</gene>
<dbReference type="Proteomes" id="UP000324233">
    <property type="component" value="Chromosome"/>
</dbReference>
<name>A0A5B9WFY7_9BACT</name>
<keyword evidence="3" id="KW-1185">Reference proteome</keyword>
<dbReference type="InterPro" id="IPR025357">
    <property type="entry name" value="DUF4261"/>
</dbReference>
<dbReference type="AlphaFoldDB" id="A0A5B9WFY7"/>
<evidence type="ECO:0000259" key="1">
    <source>
        <dbReference type="Pfam" id="PF14080"/>
    </source>
</evidence>
<protein>
    <recommendedName>
        <fullName evidence="1">DUF4261 domain-containing protein</fullName>
    </recommendedName>
</protein>
<organism evidence="2 3">
    <name type="scientific">Aquisphaera giovannonii</name>
    <dbReference type="NCBI Taxonomy" id="406548"/>
    <lineage>
        <taxon>Bacteria</taxon>
        <taxon>Pseudomonadati</taxon>
        <taxon>Planctomycetota</taxon>
        <taxon>Planctomycetia</taxon>
        <taxon>Isosphaerales</taxon>
        <taxon>Isosphaeraceae</taxon>
        <taxon>Aquisphaera</taxon>
    </lineage>
</organism>
<reference evidence="2 3" key="1">
    <citation type="submission" date="2019-08" db="EMBL/GenBank/DDBJ databases">
        <title>Deep-cultivation of Planctomycetes and their phenomic and genomic characterization uncovers novel biology.</title>
        <authorList>
            <person name="Wiegand S."/>
            <person name="Jogler M."/>
            <person name="Boedeker C."/>
            <person name="Pinto D."/>
            <person name="Vollmers J."/>
            <person name="Rivas-Marin E."/>
            <person name="Kohn T."/>
            <person name="Peeters S.H."/>
            <person name="Heuer A."/>
            <person name="Rast P."/>
            <person name="Oberbeckmann S."/>
            <person name="Bunk B."/>
            <person name="Jeske O."/>
            <person name="Meyerdierks A."/>
            <person name="Storesund J.E."/>
            <person name="Kallscheuer N."/>
            <person name="Luecker S."/>
            <person name="Lage O.M."/>
            <person name="Pohl T."/>
            <person name="Merkel B.J."/>
            <person name="Hornburger P."/>
            <person name="Mueller R.-W."/>
            <person name="Bruemmer F."/>
            <person name="Labrenz M."/>
            <person name="Spormann A.M."/>
            <person name="Op den Camp H."/>
            <person name="Overmann J."/>
            <person name="Amann R."/>
            <person name="Jetten M.S.M."/>
            <person name="Mascher T."/>
            <person name="Medema M.H."/>
            <person name="Devos D.P."/>
            <person name="Kaster A.-K."/>
            <person name="Ovreas L."/>
            <person name="Rohde M."/>
            <person name="Galperin M.Y."/>
            <person name="Jogler C."/>
        </authorList>
    </citation>
    <scope>NUCLEOTIDE SEQUENCE [LARGE SCALE GENOMIC DNA]</scope>
    <source>
        <strain evidence="2 3">OJF2</strain>
    </source>
</reference>
<evidence type="ECO:0000313" key="3">
    <source>
        <dbReference type="Proteomes" id="UP000324233"/>
    </source>
</evidence>
<sequence length="271" mass="29079">MFDYFKKARAGSTGGRPDPGGPITGALLLEGDSFPFDGFLEQLAGARVAGRPASDVGREGGALASFRVGDESFALSLMPVPHPPGDLEGPLATSWMWPEDVSREDVRRHRSQLLVAMTGGAGDPVRRRLALTAVTALAAGQPGVMAVYWPEAALIHHPSVFVEMAGAMASPDAPPLPLWVDLRTFPNRDESIGLFTTGLPALGHKEIEIPGIDMEPGELREWLLNILHDLLERSLVLEHGQILGLPTGRKARIVHGPSMFDPSEGVIRLEP</sequence>
<dbReference type="Pfam" id="PF14080">
    <property type="entry name" value="DUF4261"/>
    <property type="match status" value="1"/>
</dbReference>